<dbReference type="EC" id="6.3.5.4" evidence="2"/>
<evidence type="ECO:0000256" key="2">
    <source>
        <dbReference type="ARBA" id="ARBA00012737"/>
    </source>
</evidence>
<organism evidence="6 7">
    <name type="scientific">Legionella pneumophila</name>
    <dbReference type="NCBI Taxonomy" id="446"/>
    <lineage>
        <taxon>Bacteria</taxon>
        <taxon>Pseudomonadati</taxon>
        <taxon>Pseudomonadota</taxon>
        <taxon>Gammaproteobacteria</taxon>
        <taxon>Legionellales</taxon>
        <taxon>Legionellaceae</taxon>
        <taxon>Legionella</taxon>
    </lineage>
</organism>
<feature type="domain" description="Asparagine synthetase" evidence="4">
    <location>
        <begin position="237"/>
        <end position="574"/>
    </location>
</feature>
<dbReference type="InterPro" id="IPR014729">
    <property type="entry name" value="Rossmann-like_a/b/a_fold"/>
</dbReference>
<dbReference type="EMBL" id="DACSEI010000018">
    <property type="protein sequence ID" value="HAT1596682.1"/>
    <property type="molecule type" value="Genomic_DNA"/>
</dbReference>
<dbReference type="InterPro" id="IPR017932">
    <property type="entry name" value="GATase_2_dom"/>
</dbReference>
<dbReference type="PANTHER" id="PTHR43284:SF1">
    <property type="entry name" value="ASPARAGINE SYNTHETASE"/>
    <property type="match status" value="1"/>
</dbReference>
<dbReference type="Pfam" id="PF13537">
    <property type="entry name" value="GATase_7"/>
    <property type="match status" value="1"/>
</dbReference>
<reference evidence="6" key="1">
    <citation type="journal article" date="2018" name="Genome Biol.">
        <title>SKESA: strategic k-mer extension for scrupulous assemblies.</title>
        <authorList>
            <person name="Souvorov A."/>
            <person name="Agarwala R."/>
            <person name="Lipman D.J."/>
        </authorList>
    </citation>
    <scope>NUCLEOTIDE SEQUENCE</scope>
    <source>
        <strain evidence="6">D3612</strain>
    </source>
</reference>
<dbReference type="InterPro" id="IPR001962">
    <property type="entry name" value="Asn_synthase"/>
</dbReference>
<reference evidence="6" key="2">
    <citation type="submission" date="2020-11" db="EMBL/GenBank/DDBJ databases">
        <authorList>
            <consortium name="NCBI Pathogen Detection Project"/>
        </authorList>
    </citation>
    <scope>NUCLEOTIDE SEQUENCE</scope>
    <source>
        <strain evidence="6">D3612</strain>
    </source>
</reference>
<dbReference type="InterPro" id="IPR051786">
    <property type="entry name" value="ASN_synthetase/amidase"/>
</dbReference>
<evidence type="ECO:0000256" key="1">
    <source>
        <dbReference type="ARBA" id="ARBA00005187"/>
    </source>
</evidence>
<comment type="catalytic activity">
    <reaction evidence="3">
        <text>L-aspartate + L-glutamine + ATP + H2O = L-asparagine + L-glutamate + AMP + diphosphate + H(+)</text>
        <dbReference type="Rhea" id="RHEA:12228"/>
        <dbReference type="ChEBI" id="CHEBI:15377"/>
        <dbReference type="ChEBI" id="CHEBI:15378"/>
        <dbReference type="ChEBI" id="CHEBI:29985"/>
        <dbReference type="ChEBI" id="CHEBI:29991"/>
        <dbReference type="ChEBI" id="CHEBI:30616"/>
        <dbReference type="ChEBI" id="CHEBI:33019"/>
        <dbReference type="ChEBI" id="CHEBI:58048"/>
        <dbReference type="ChEBI" id="CHEBI:58359"/>
        <dbReference type="ChEBI" id="CHEBI:456215"/>
        <dbReference type="EC" id="6.3.5.4"/>
    </reaction>
</comment>
<evidence type="ECO:0000259" key="5">
    <source>
        <dbReference type="Pfam" id="PF13537"/>
    </source>
</evidence>
<comment type="caution">
    <text evidence="6">The sequence shown here is derived from an EMBL/GenBank/DDBJ whole genome shotgun (WGS) entry which is preliminary data.</text>
</comment>
<feature type="domain" description="Glutamine amidotransferase type-2" evidence="5">
    <location>
        <begin position="64"/>
        <end position="159"/>
    </location>
</feature>
<dbReference type="Gene3D" id="3.40.50.620">
    <property type="entry name" value="HUPs"/>
    <property type="match status" value="1"/>
</dbReference>
<sequence length="608" mass="71217">MNALYGVLRFDGQPFDRELLERAKFNSPVWRADHSELYYNDFYATASTQRFITPECALQTAPYHDKESGVIANGDLYLTNHSSLANWLGVSSKNSDLYLATRAYLKWGEKCVNYLAGNFFLVFYDLRKKRLFIAIDHFNFCCCYYLFIPGKYFIFSNTFNTFKVFHDSLAVNHGAFHKLAAKQKIGQETCLKSVKKLTAARYMIVRDQNLQEQQYWDLSKTQEPDQRQSREDYYSAFRNEIQQSIRQSIRTDTGIMAHYSGGLDSSSIASIAALQLAKENKTLLAYTAIPRYLSGDSYRKGCKYHELDLVQNACRYHDNIEAIVYKSSEDISIFDRLQPFYPYLDQPFKAVFNMEWILAGLEIAAAKNCRILLNGEQGNGSISWKGLTLGNYLNQRVKFTRHLLKYHMKLGKQFIKSGSLNLKRNRLHIHEMKKNFLDPHHSLLMGKNRLETRSYMRSIYLWYGVEVIDPTSNLDLVQFCHDLPEWIYHGGNKYFEIRRLPKLKRRLLVRDALEGLVPPEIRYNRYRGEQAADWYYQFNKYGHVWKSLLTDIAEKNPIIWEIYPKKYLLDLFAKHPINPQSRHFQDVKLQLIPALSTAFFINDLNNLY</sequence>
<gene>
    <name evidence="6" type="ORF">I8Y58_001913</name>
</gene>
<dbReference type="PANTHER" id="PTHR43284">
    <property type="entry name" value="ASPARAGINE SYNTHETASE (GLUTAMINE-HYDROLYZING)"/>
    <property type="match status" value="1"/>
</dbReference>
<dbReference type="SUPFAM" id="SSF52402">
    <property type="entry name" value="Adenine nucleotide alpha hydrolases-like"/>
    <property type="match status" value="1"/>
</dbReference>
<evidence type="ECO:0000259" key="4">
    <source>
        <dbReference type="Pfam" id="PF00733"/>
    </source>
</evidence>
<evidence type="ECO:0000256" key="3">
    <source>
        <dbReference type="ARBA" id="ARBA00048741"/>
    </source>
</evidence>
<dbReference type="Pfam" id="PF00733">
    <property type="entry name" value="Asn_synthase"/>
    <property type="match status" value="1"/>
</dbReference>
<name>A0AAN5R5J9_LEGPN</name>
<dbReference type="GO" id="GO:0006529">
    <property type="term" value="P:asparagine biosynthetic process"/>
    <property type="evidence" value="ECO:0007669"/>
    <property type="project" value="InterPro"/>
</dbReference>
<dbReference type="Gene3D" id="3.60.20.10">
    <property type="entry name" value="Glutamine Phosphoribosylpyrophosphate, subunit 1, domain 1"/>
    <property type="match status" value="1"/>
</dbReference>
<dbReference type="InterPro" id="IPR029055">
    <property type="entry name" value="Ntn_hydrolases_N"/>
</dbReference>
<dbReference type="AlphaFoldDB" id="A0AAN5R5J9"/>
<dbReference type="Proteomes" id="UP000861567">
    <property type="component" value="Unassembled WGS sequence"/>
</dbReference>
<dbReference type="GO" id="GO:0004066">
    <property type="term" value="F:asparagine synthase (glutamine-hydrolyzing) activity"/>
    <property type="evidence" value="ECO:0007669"/>
    <property type="project" value="UniProtKB-EC"/>
</dbReference>
<evidence type="ECO:0000313" key="7">
    <source>
        <dbReference type="Proteomes" id="UP000861567"/>
    </source>
</evidence>
<protein>
    <recommendedName>
        <fullName evidence="2">asparagine synthase (glutamine-hydrolyzing)</fullName>
        <ecNumber evidence="2">6.3.5.4</ecNumber>
    </recommendedName>
</protein>
<accession>A0AAN5R5J9</accession>
<dbReference type="SUPFAM" id="SSF56235">
    <property type="entry name" value="N-terminal nucleophile aminohydrolases (Ntn hydrolases)"/>
    <property type="match status" value="1"/>
</dbReference>
<proteinExistence type="predicted"/>
<evidence type="ECO:0000313" key="6">
    <source>
        <dbReference type="EMBL" id="HAT1596682.1"/>
    </source>
</evidence>
<comment type="pathway">
    <text evidence="1">Amino-acid biosynthesis; L-asparagine biosynthesis; L-asparagine from L-aspartate (L-Gln route): step 1/1.</text>
</comment>